<dbReference type="EMBL" id="GBRH01278671">
    <property type="protein sequence ID" value="JAD19224.1"/>
    <property type="molecule type" value="Transcribed_RNA"/>
</dbReference>
<proteinExistence type="predicted"/>
<reference evidence="1" key="1">
    <citation type="submission" date="2014-09" db="EMBL/GenBank/DDBJ databases">
        <authorList>
            <person name="Magalhaes I.L.F."/>
            <person name="Oliveira U."/>
            <person name="Santos F.R."/>
            <person name="Vidigal T.H.D.A."/>
            <person name="Brescovit A.D."/>
            <person name="Santos A.J."/>
        </authorList>
    </citation>
    <scope>NUCLEOTIDE SEQUENCE</scope>
    <source>
        <tissue evidence="1">Shoot tissue taken approximately 20 cm above the soil surface</tissue>
    </source>
</reference>
<reference evidence="1" key="2">
    <citation type="journal article" date="2015" name="Data Brief">
        <title>Shoot transcriptome of the giant reed, Arundo donax.</title>
        <authorList>
            <person name="Barrero R.A."/>
            <person name="Guerrero F.D."/>
            <person name="Moolhuijzen P."/>
            <person name="Goolsby J.A."/>
            <person name="Tidwell J."/>
            <person name="Bellgard S.E."/>
            <person name="Bellgard M.I."/>
        </authorList>
    </citation>
    <scope>NUCLEOTIDE SEQUENCE</scope>
    <source>
        <tissue evidence="1">Shoot tissue taken approximately 20 cm above the soil surface</tissue>
    </source>
</reference>
<evidence type="ECO:0000313" key="1">
    <source>
        <dbReference type="EMBL" id="JAD19224.1"/>
    </source>
</evidence>
<dbReference type="AlphaFoldDB" id="A0A0A8XZ18"/>
<name>A0A0A8XZ18_ARUDO</name>
<accession>A0A0A8XZ18</accession>
<sequence>MTCDNSLATLLRKSPVKV</sequence>
<organism evidence="1">
    <name type="scientific">Arundo donax</name>
    <name type="common">Giant reed</name>
    <name type="synonym">Donax arundinaceus</name>
    <dbReference type="NCBI Taxonomy" id="35708"/>
    <lineage>
        <taxon>Eukaryota</taxon>
        <taxon>Viridiplantae</taxon>
        <taxon>Streptophyta</taxon>
        <taxon>Embryophyta</taxon>
        <taxon>Tracheophyta</taxon>
        <taxon>Spermatophyta</taxon>
        <taxon>Magnoliopsida</taxon>
        <taxon>Liliopsida</taxon>
        <taxon>Poales</taxon>
        <taxon>Poaceae</taxon>
        <taxon>PACMAD clade</taxon>
        <taxon>Arundinoideae</taxon>
        <taxon>Arundineae</taxon>
        <taxon>Arundo</taxon>
    </lineage>
</organism>
<protein>
    <submittedName>
        <fullName evidence="1">Uncharacterized protein</fullName>
    </submittedName>
</protein>